<dbReference type="SFLD" id="SFLDS00029">
    <property type="entry name" value="Radical_SAM"/>
    <property type="match status" value="1"/>
</dbReference>
<reference evidence="6 7" key="1">
    <citation type="submission" date="2024-09" db="EMBL/GenBank/DDBJ databases">
        <authorList>
            <person name="Zhang Z.-H."/>
        </authorList>
    </citation>
    <scope>NUCLEOTIDE SEQUENCE [LARGE SCALE GENOMIC DNA]</scope>
    <source>
        <strain evidence="6 7">HHTR114</strain>
    </source>
</reference>
<dbReference type="SUPFAM" id="SSF102114">
    <property type="entry name" value="Radical SAM enzymes"/>
    <property type="match status" value="1"/>
</dbReference>
<accession>A0ABW1KVE3</accession>
<dbReference type="CDD" id="cd01335">
    <property type="entry name" value="Radical_SAM"/>
    <property type="match status" value="1"/>
</dbReference>
<comment type="caution">
    <text evidence="6">The sequence shown here is derived from an EMBL/GenBank/DDBJ whole genome shotgun (WGS) entry which is preliminary data.</text>
</comment>
<evidence type="ECO:0000313" key="6">
    <source>
        <dbReference type="EMBL" id="MFC6035909.1"/>
    </source>
</evidence>
<gene>
    <name evidence="6" type="ORF">ACFMB1_10160</name>
</gene>
<dbReference type="PANTHER" id="PTHR43432">
    <property type="entry name" value="SLR0285 PROTEIN"/>
    <property type="match status" value="1"/>
</dbReference>
<dbReference type="EMBL" id="JBHPON010000002">
    <property type="protein sequence ID" value="MFC6035909.1"/>
    <property type="molecule type" value="Genomic_DNA"/>
</dbReference>
<evidence type="ECO:0000256" key="4">
    <source>
        <dbReference type="SAM" id="MobiDB-lite"/>
    </source>
</evidence>
<dbReference type="SFLD" id="SFLDG01084">
    <property type="entry name" value="Uncharacterised_Radical_SAM_Su"/>
    <property type="match status" value="1"/>
</dbReference>
<evidence type="ECO:0000259" key="5">
    <source>
        <dbReference type="PROSITE" id="PS51918"/>
    </source>
</evidence>
<feature type="region of interest" description="Disordered" evidence="4">
    <location>
        <begin position="1"/>
        <end position="66"/>
    </location>
</feature>
<dbReference type="Gene3D" id="3.80.30.30">
    <property type="match status" value="1"/>
</dbReference>
<feature type="compositionally biased region" description="Basic and acidic residues" evidence="4">
    <location>
        <begin position="54"/>
        <end position="66"/>
    </location>
</feature>
<dbReference type="PROSITE" id="PS51918">
    <property type="entry name" value="RADICAL_SAM"/>
    <property type="match status" value="1"/>
</dbReference>
<dbReference type="SMART" id="SM00729">
    <property type="entry name" value="Elp3"/>
    <property type="match status" value="1"/>
</dbReference>
<dbReference type="RefSeq" id="WP_379882870.1">
    <property type="nucleotide sequence ID" value="NZ_JBHPON010000002.1"/>
</dbReference>
<name>A0ABW1KVE3_9PROT</name>
<dbReference type="Proteomes" id="UP001596116">
    <property type="component" value="Unassembled WGS sequence"/>
</dbReference>
<keyword evidence="1" id="KW-0479">Metal-binding</keyword>
<keyword evidence="3" id="KW-0411">Iron-sulfur</keyword>
<evidence type="ECO:0000256" key="1">
    <source>
        <dbReference type="ARBA" id="ARBA00022723"/>
    </source>
</evidence>
<sequence length="391" mass="43715">MARAAHLSFHPTRRPAENVLGGDEGADASAAPESTARVTARGKGRGARSNASGRYEKDVREETHDGWDLEEELPPLRTEVTYENPRTIINFVNSPYVGFDRSINPYRGCEHGCIYCFARPSHAYMGLSPGLDFETKLFAKPSAPKLLEKELSNKNYKPKVIAMGTNTDPYQPVERRFQIMRGIIAVFSRFNHPVTILTKSQLITRDLDILGPMAEKNLTRAMVSITTQDKVLARSMEPRASAPKWRFEAIRKLVDAGVATGIMTGPMIPGLNDDEMESIMEKAAEMGASFSAMTILRLPLEVSPLFQEWLEAFAPNRAKRIMGHIRDMNGGRDYDPQWSRGREITTPYAQLITQRNRAARARLGFDRANAPIDLSLFRVPVEVSGQMDLFG</sequence>
<organism evidence="6 7">
    <name type="scientific">Hyphococcus aureus</name>
    <dbReference type="NCBI Taxonomy" id="2666033"/>
    <lineage>
        <taxon>Bacteria</taxon>
        <taxon>Pseudomonadati</taxon>
        <taxon>Pseudomonadota</taxon>
        <taxon>Alphaproteobacteria</taxon>
        <taxon>Parvularculales</taxon>
        <taxon>Parvularculaceae</taxon>
        <taxon>Hyphococcus</taxon>
    </lineage>
</organism>
<feature type="domain" description="Radical SAM core" evidence="5">
    <location>
        <begin position="95"/>
        <end position="332"/>
    </location>
</feature>
<evidence type="ECO:0000256" key="3">
    <source>
        <dbReference type="ARBA" id="ARBA00023014"/>
    </source>
</evidence>
<keyword evidence="2" id="KW-0408">Iron</keyword>
<dbReference type="InterPro" id="IPR058240">
    <property type="entry name" value="rSAM_sf"/>
</dbReference>
<keyword evidence="7" id="KW-1185">Reference proteome</keyword>
<dbReference type="InterPro" id="IPR040086">
    <property type="entry name" value="MJ0683-like"/>
</dbReference>
<dbReference type="InterPro" id="IPR006638">
    <property type="entry name" value="Elp3/MiaA/NifB-like_rSAM"/>
</dbReference>
<dbReference type="Pfam" id="PF04055">
    <property type="entry name" value="Radical_SAM"/>
    <property type="match status" value="1"/>
</dbReference>
<dbReference type="PANTHER" id="PTHR43432:SF3">
    <property type="entry name" value="SLR0285 PROTEIN"/>
    <property type="match status" value="1"/>
</dbReference>
<protein>
    <submittedName>
        <fullName evidence="6">PA0069 family radical SAM protein</fullName>
    </submittedName>
</protein>
<dbReference type="InterPro" id="IPR007197">
    <property type="entry name" value="rSAM"/>
</dbReference>
<evidence type="ECO:0000256" key="2">
    <source>
        <dbReference type="ARBA" id="ARBA00023004"/>
    </source>
</evidence>
<dbReference type="NCBIfam" id="NF033668">
    <property type="entry name" value="rSAM_PA0069"/>
    <property type="match status" value="1"/>
</dbReference>
<proteinExistence type="predicted"/>
<evidence type="ECO:0000313" key="7">
    <source>
        <dbReference type="Proteomes" id="UP001596116"/>
    </source>
</evidence>